<feature type="region of interest" description="Disordered" evidence="2">
    <location>
        <begin position="82"/>
        <end position="102"/>
    </location>
</feature>
<keyword evidence="1" id="KW-0732">Signal</keyword>
<dbReference type="EMBL" id="NVSR01000004">
    <property type="protein sequence ID" value="PCI30495.1"/>
    <property type="molecule type" value="Genomic_DNA"/>
</dbReference>
<accession>A0A2A4TBI5</accession>
<feature type="domain" description="Glycosyl hydrolase-like 10" evidence="3">
    <location>
        <begin position="236"/>
        <end position="438"/>
    </location>
</feature>
<evidence type="ECO:0000256" key="2">
    <source>
        <dbReference type="SAM" id="MobiDB-lite"/>
    </source>
</evidence>
<dbReference type="Pfam" id="PF02638">
    <property type="entry name" value="GHL10"/>
    <property type="match status" value="1"/>
</dbReference>
<organism evidence="4 5">
    <name type="scientific">SAR324 cluster bacterium</name>
    <dbReference type="NCBI Taxonomy" id="2024889"/>
    <lineage>
        <taxon>Bacteria</taxon>
        <taxon>Deltaproteobacteria</taxon>
        <taxon>SAR324 cluster</taxon>
    </lineage>
</organism>
<evidence type="ECO:0000313" key="4">
    <source>
        <dbReference type="EMBL" id="PCI30495.1"/>
    </source>
</evidence>
<dbReference type="PROSITE" id="PS51257">
    <property type="entry name" value="PROKAR_LIPOPROTEIN"/>
    <property type="match status" value="1"/>
</dbReference>
<protein>
    <recommendedName>
        <fullName evidence="3">Glycosyl hydrolase-like 10 domain-containing protein</fullName>
    </recommendedName>
</protein>
<feature type="compositionally biased region" description="Polar residues" evidence="2">
    <location>
        <begin position="84"/>
        <end position="102"/>
    </location>
</feature>
<evidence type="ECO:0000259" key="3">
    <source>
        <dbReference type="Pfam" id="PF02638"/>
    </source>
</evidence>
<sequence>MFLLKLQQSLPIISTRQQCKGLWFCLLLLFSLGCASNRSDSLRRHYSENYPEYTLNRSAAQEPDAFQTLTQERTPITEKKLAAPQTQTFHSTASPATQEGRNSGVLTTYDSLPITSGYLSDSIEQNFAEDDDLTGPQNTSSFVEGKLFNLLQDAYVRRDQIEFLRLYAFFMESFPNTVRRSFLEEFRKSFFYTEGLNVDSLEGTLVDISYPATKSWDELNAYFTKLNRNGIASIQIPILQFMGKSVYLFAQAQRKQGYFFQSKKGAPVDDLLEKVILMAHDNNLKVFASFPLRNHPLVSDAAEYLQDESWDPIQNQTVPNLKLDLLNPGTQHYLQSLLDDLVQTRIDGIIFQDDFTYDIREGFSPIARSRFKFHTGRDTDLNQMLISIPPTDNQDYGVVTGDSFEALSKWRTQEIKQVLWELVSHVRQQRSDLSLGLEVTPEMLLDEEISQKWYSTGLHYLKDLDVGFYILKNRKFNSMEESDPESYIKSLNKLREATSQSKEIFLKIALNQETNNVILLNRKLNHYTRWINDYPGTRMAIGPVNRLENWSFLRYTSSDQDQE</sequence>
<dbReference type="PANTHER" id="PTHR43405">
    <property type="entry name" value="GLYCOSYL HYDROLASE DIGH"/>
    <property type="match status" value="1"/>
</dbReference>
<proteinExistence type="predicted"/>
<comment type="caution">
    <text evidence="4">The sequence shown here is derived from an EMBL/GenBank/DDBJ whole genome shotgun (WGS) entry which is preliminary data.</text>
</comment>
<dbReference type="PANTHER" id="PTHR43405:SF1">
    <property type="entry name" value="GLYCOSYL HYDROLASE DIGH"/>
    <property type="match status" value="1"/>
</dbReference>
<dbReference type="AlphaFoldDB" id="A0A2A4TBI5"/>
<dbReference type="Proteomes" id="UP000218113">
    <property type="component" value="Unassembled WGS sequence"/>
</dbReference>
<reference evidence="5" key="1">
    <citation type="submission" date="2017-08" db="EMBL/GenBank/DDBJ databases">
        <title>A dynamic microbial community with high functional redundancy inhabits the cold, oxic subseafloor aquifer.</title>
        <authorList>
            <person name="Tully B.J."/>
            <person name="Wheat C.G."/>
            <person name="Glazer B.T."/>
            <person name="Huber J.A."/>
        </authorList>
    </citation>
    <scope>NUCLEOTIDE SEQUENCE [LARGE SCALE GENOMIC DNA]</scope>
</reference>
<dbReference type="InterPro" id="IPR003790">
    <property type="entry name" value="GHL10"/>
</dbReference>
<dbReference type="InterPro" id="IPR052177">
    <property type="entry name" value="Divisome_Glycosyl_Hydrolase"/>
</dbReference>
<evidence type="ECO:0000313" key="5">
    <source>
        <dbReference type="Proteomes" id="UP000218113"/>
    </source>
</evidence>
<gene>
    <name evidence="4" type="ORF">COB67_01560</name>
</gene>
<evidence type="ECO:0000256" key="1">
    <source>
        <dbReference type="ARBA" id="ARBA00022729"/>
    </source>
</evidence>
<dbReference type="Gene3D" id="3.20.20.80">
    <property type="entry name" value="Glycosidases"/>
    <property type="match status" value="1"/>
</dbReference>
<name>A0A2A4TBI5_9DELT</name>